<reference evidence="2" key="1">
    <citation type="submission" date="2016-10" db="EMBL/GenBank/DDBJ databases">
        <authorList>
            <person name="Varghese N."/>
            <person name="Submissions S."/>
        </authorList>
    </citation>
    <scope>NUCLEOTIDE SEQUENCE [LARGE SCALE GENOMIC DNA]</scope>
    <source>
        <strain evidence="2">Gh-67</strain>
    </source>
</reference>
<dbReference type="AlphaFoldDB" id="A0A1G8N5T7"/>
<gene>
    <name evidence="1" type="ORF">SAMN05192573_13123</name>
</gene>
<keyword evidence="2" id="KW-1185">Reference proteome</keyword>
<dbReference type="Proteomes" id="UP000199705">
    <property type="component" value="Unassembled WGS sequence"/>
</dbReference>
<dbReference type="EMBL" id="FNCG01000031">
    <property type="protein sequence ID" value="SDI75564.1"/>
    <property type="molecule type" value="Genomic_DNA"/>
</dbReference>
<sequence length="55" mass="6284">MTIIANELHVNAVRIEGEETSLLVVATKLLTEPAYMVFLIPERCMRVPMNNFVHE</sequence>
<organism evidence="1 2">
    <name type="scientific">Mucilaginibacter gossypii</name>
    <dbReference type="NCBI Taxonomy" id="551996"/>
    <lineage>
        <taxon>Bacteria</taxon>
        <taxon>Pseudomonadati</taxon>
        <taxon>Bacteroidota</taxon>
        <taxon>Sphingobacteriia</taxon>
        <taxon>Sphingobacteriales</taxon>
        <taxon>Sphingobacteriaceae</taxon>
        <taxon>Mucilaginibacter</taxon>
    </lineage>
</organism>
<protein>
    <submittedName>
        <fullName evidence="1">Uncharacterized protein</fullName>
    </submittedName>
</protein>
<proteinExistence type="predicted"/>
<evidence type="ECO:0000313" key="1">
    <source>
        <dbReference type="EMBL" id="SDI75564.1"/>
    </source>
</evidence>
<evidence type="ECO:0000313" key="2">
    <source>
        <dbReference type="Proteomes" id="UP000199705"/>
    </source>
</evidence>
<accession>A0A1G8N5T7</accession>
<name>A0A1G8N5T7_9SPHI</name>